<dbReference type="InterPro" id="IPR004886">
    <property type="entry name" value="Glucanosyltransferase"/>
</dbReference>
<sequence>MQCIEDVIVGFARAKNGLKWDRIPLEKAKCRIGLQCHAASTLPFFFLRTLCFSLRIQTHSPMGSIMETSGPHAVSPIHTKGRYFWTGSQRFIIRGVVYRLHGCEPSDPLVDERLDDLQRDITLFKELGLNTLFIYHIDSSRNHNSAMKLLAEAGIYVLISLPTSSCRSDDAGRTTTFRPYNSQLLQDCFATIDCMSQYPNTLGLIVANGALSTIYSTAIAPMISTVIRDIKRYMATAGEIAGQRQLPIGYSASRSRLILKTTFDYFTAGRPDETVDFFCYANFNWCGQSTMHISGYNEELKTFANAHIPIFFSQYGCNLGTLGQRIFQETSAIYSPAMTHVFSGGIAYEFYDSPDITSGHWGYGLVKEEAAIVGRGLTKLPDFHSLKERLRDCKDLSFQEVMEDETKPDWTNKDIPPLSSHWKAGHAMPYSMADWNEVKRNLEEKVWMDVGELTATDLKLGQHQPNSIRV</sequence>
<dbReference type="Pfam" id="PF03198">
    <property type="entry name" value="Glyco_hydro_72"/>
    <property type="match status" value="1"/>
</dbReference>
<dbReference type="InterPro" id="IPR017853">
    <property type="entry name" value="GH"/>
</dbReference>
<dbReference type="EC" id="2.4.1.-" evidence="6"/>
<evidence type="ECO:0000313" key="7">
    <source>
        <dbReference type="EMBL" id="KUI61952.1"/>
    </source>
</evidence>
<keyword evidence="8" id="KW-1185">Reference proteome</keyword>
<gene>
    <name evidence="7" type="ORF">VP1G_09096</name>
</gene>
<evidence type="ECO:0000256" key="2">
    <source>
        <dbReference type="ARBA" id="ARBA00007528"/>
    </source>
</evidence>
<evidence type="ECO:0000256" key="4">
    <source>
        <dbReference type="ARBA" id="ARBA00023157"/>
    </source>
</evidence>
<dbReference type="GO" id="GO:0071970">
    <property type="term" value="P:fungal-type cell wall (1-&gt;3)-beta-D-glucan biosynthetic process"/>
    <property type="evidence" value="ECO:0007669"/>
    <property type="project" value="TreeGrafter"/>
</dbReference>
<comment type="function">
    <text evidence="6">Splits internally a 1,3-beta-glucan molecule and transfers the newly generated reducing end (the donor) to the non-reducing end of another 1,3-beta-glucan molecule (the acceptor) forming a 1,3-beta linkage, resulting in the elongation of 1,3-beta-glucan chains in the cell wall.</text>
</comment>
<organism evidence="7 8">
    <name type="scientific">Cytospora mali</name>
    <name type="common">Apple Valsa canker fungus</name>
    <name type="synonym">Valsa mali</name>
    <dbReference type="NCBI Taxonomy" id="578113"/>
    <lineage>
        <taxon>Eukaryota</taxon>
        <taxon>Fungi</taxon>
        <taxon>Dikarya</taxon>
        <taxon>Ascomycota</taxon>
        <taxon>Pezizomycotina</taxon>
        <taxon>Sordariomycetes</taxon>
        <taxon>Sordariomycetidae</taxon>
        <taxon>Diaporthales</taxon>
        <taxon>Cytosporaceae</taxon>
        <taxon>Cytospora</taxon>
    </lineage>
</organism>
<protein>
    <recommendedName>
        <fullName evidence="6">1,3-beta-glucanosyltransferase</fullName>
        <ecNumber evidence="6">2.4.1.-</ecNumber>
    </recommendedName>
</protein>
<reference evidence="8" key="1">
    <citation type="submission" date="2014-12" db="EMBL/GenBank/DDBJ databases">
        <title>Genome Sequence of Valsa Canker Pathogens Uncovers a Specific Adaption of Colonization on Woody Bark.</title>
        <authorList>
            <person name="Yin Z."/>
            <person name="Liu H."/>
            <person name="Gao X."/>
            <person name="Li Z."/>
            <person name="Song N."/>
            <person name="Ke X."/>
            <person name="Dai Q."/>
            <person name="Wu Y."/>
            <person name="Sun Y."/>
            <person name="Xu J.-R."/>
            <person name="Kang Z.K."/>
            <person name="Wang L."/>
            <person name="Huang L."/>
        </authorList>
    </citation>
    <scope>NUCLEOTIDE SEQUENCE [LARGE SCALE GENOMIC DNA]</scope>
    <source>
        <strain evidence="8">SXYL134</strain>
    </source>
</reference>
<dbReference type="GO" id="GO:0005886">
    <property type="term" value="C:plasma membrane"/>
    <property type="evidence" value="ECO:0007669"/>
    <property type="project" value="UniProtKB-SubCell"/>
</dbReference>
<dbReference type="Gene3D" id="3.20.20.80">
    <property type="entry name" value="Glycosidases"/>
    <property type="match status" value="1"/>
</dbReference>
<keyword evidence="4" id="KW-1015">Disulfide bond</keyword>
<dbReference type="PANTHER" id="PTHR31468">
    <property type="entry name" value="1,3-BETA-GLUCANOSYLTRANSFERASE GAS1"/>
    <property type="match status" value="1"/>
</dbReference>
<dbReference type="Proteomes" id="UP000078576">
    <property type="component" value="Unassembled WGS sequence"/>
</dbReference>
<keyword evidence="6" id="KW-0449">Lipoprotein</keyword>
<dbReference type="AlphaFoldDB" id="A0A194VD79"/>
<dbReference type="GO" id="GO:0031505">
    <property type="term" value="P:fungal-type cell wall organization"/>
    <property type="evidence" value="ECO:0007669"/>
    <property type="project" value="TreeGrafter"/>
</dbReference>
<dbReference type="GO" id="GO:0098552">
    <property type="term" value="C:side of membrane"/>
    <property type="evidence" value="ECO:0007669"/>
    <property type="project" value="UniProtKB-KW"/>
</dbReference>
<proteinExistence type="inferred from homology"/>
<name>A0A194VD79_CYTMA</name>
<dbReference type="PANTHER" id="PTHR31468:SF2">
    <property type="entry name" value="1,3-BETA-GLUCANOSYLTRANSFERASE GAS1"/>
    <property type="match status" value="1"/>
</dbReference>
<dbReference type="SUPFAM" id="SSF51445">
    <property type="entry name" value="(Trans)glycosidases"/>
    <property type="match status" value="1"/>
</dbReference>
<evidence type="ECO:0000256" key="1">
    <source>
        <dbReference type="ARBA" id="ARBA00004609"/>
    </source>
</evidence>
<keyword evidence="6" id="KW-0336">GPI-anchor</keyword>
<dbReference type="OrthoDB" id="1055148at2759"/>
<evidence type="ECO:0000256" key="6">
    <source>
        <dbReference type="RuleBase" id="RU361209"/>
    </source>
</evidence>
<keyword evidence="6" id="KW-0808">Transferase</keyword>
<comment type="subcellular location">
    <subcellularLocation>
        <location evidence="1 6">Cell membrane</location>
        <topology evidence="1 6">Lipid-anchor</topology>
        <topology evidence="1 6">GPI-anchor</topology>
    </subcellularLocation>
</comment>
<evidence type="ECO:0000313" key="8">
    <source>
        <dbReference type="Proteomes" id="UP000078576"/>
    </source>
</evidence>
<keyword evidence="5" id="KW-0325">Glycoprotein</keyword>
<dbReference type="EMBL" id="KN714793">
    <property type="protein sequence ID" value="KUI61952.1"/>
    <property type="molecule type" value="Genomic_DNA"/>
</dbReference>
<accession>A0A194VD79</accession>
<evidence type="ECO:0000256" key="3">
    <source>
        <dbReference type="ARBA" id="ARBA00022729"/>
    </source>
</evidence>
<keyword evidence="6" id="KW-0472">Membrane</keyword>
<comment type="similarity">
    <text evidence="2 6">Belongs to the glycosyl hydrolase 72 family.</text>
</comment>
<dbReference type="GO" id="GO:0042124">
    <property type="term" value="F:1,3-beta-glucanosyltransferase activity"/>
    <property type="evidence" value="ECO:0007669"/>
    <property type="project" value="TreeGrafter"/>
</dbReference>
<evidence type="ECO:0000256" key="5">
    <source>
        <dbReference type="ARBA" id="ARBA00023180"/>
    </source>
</evidence>
<keyword evidence="3" id="KW-0732">Signal</keyword>